<protein>
    <recommendedName>
        <fullName evidence="1">N-acetyltransferase domain-containing protein</fullName>
    </recommendedName>
</protein>
<dbReference type="Gene3D" id="3.40.630.30">
    <property type="match status" value="1"/>
</dbReference>
<name>X1M4V0_9ZZZZ</name>
<dbReference type="AlphaFoldDB" id="X1M4V0"/>
<sequence>MIRQCDNSEVELIYSIINDAAEAYRGVIPGDCWKEPYMAKDELQHEIDQGVVFWGYEQDGELVGVTGIQHLQEVTLIRHAYVRTAKRNQGIGGKLLSSLRQQATRLLLVGTWADALWAIRFYENHGFQLVSWDEKERLLRKYWSIPERQVATSVVLADQRWFDARQHP</sequence>
<dbReference type="SUPFAM" id="SSF55729">
    <property type="entry name" value="Acyl-CoA N-acyltransferases (Nat)"/>
    <property type="match status" value="1"/>
</dbReference>
<organism evidence="2">
    <name type="scientific">marine sediment metagenome</name>
    <dbReference type="NCBI Taxonomy" id="412755"/>
    <lineage>
        <taxon>unclassified sequences</taxon>
        <taxon>metagenomes</taxon>
        <taxon>ecological metagenomes</taxon>
    </lineage>
</organism>
<evidence type="ECO:0000259" key="1">
    <source>
        <dbReference type="PROSITE" id="PS51186"/>
    </source>
</evidence>
<dbReference type="InterPro" id="IPR000182">
    <property type="entry name" value="GNAT_dom"/>
</dbReference>
<dbReference type="Pfam" id="PF13673">
    <property type="entry name" value="Acetyltransf_10"/>
    <property type="match status" value="1"/>
</dbReference>
<dbReference type="GO" id="GO:0016747">
    <property type="term" value="F:acyltransferase activity, transferring groups other than amino-acyl groups"/>
    <property type="evidence" value="ECO:0007669"/>
    <property type="project" value="InterPro"/>
</dbReference>
<dbReference type="CDD" id="cd04301">
    <property type="entry name" value="NAT_SF"/>
    <property type="match status" value="1"/>
</dbReference>
<gene>
    <name evidence="2" type="ORF">S06H3_09015</name>
</gene>
<comment type="caution">
    <text evidence="2">The sequence shown here is derived from an EMBL/GenBank/DDBJ whole genome shotgun (WGS) entry which is preliminary data.</text>
</comment>
<reference evidence="2" key="1">
    <citation type="journal article" date="2014" name="Front. Microbiol.">
        <title>High frequency of phylogenetically diverse reductive dehalogenase-homologous genes in deep subseafloor sedimentary metagenomes.</title>
        <authorList>
            <person name="Kawai M."/>
            <person name="Futagami T."/>
            <person name="Toyoda A."/>
            <person name="Takaki Y."/>
            <person name="Nishi S."/>
            <person name="Hori S."/>
            <person name="Arai W."/>
            <person name="Tsubouchi T."/>
            <person name="Morono Y."/>
            <person name="Uchiyama I."/>
            <person name="Ito T."/>
            <person name="Fujiyama A."/>
            <person name="Inagaki F."/>
            <person name="Takami H."/>
        </authorList>
    </citation>
    <scope>NUCLEOTIDE SEQUENCE</scope>
    <source>
        <strain evidence="2">Expedition CK06-06</strain>
    </source>
</reference>
<accession>X1M4V0</accession>
<dbReference type="InterPro" id="IPR016181">
    <property type="entry name" value="Acyl_CoA_acyltransferase"/>
</dbReference>
<evidence type="ECO:0000313" key="2">
    <source>
        <dbReference type="EMBL" id="GAI13096.1"/>
    </source>
</evidence>
<proteinExistence type="predicted"/>
<dbReference type="EMBL" id="BARV01003896">
    <property type="protein sequence ID" value="GAI13096.1"/>
    <property type="molecule type" value="Genomic_DNA"/>
</dbReference>
<feature type="domain" description="N-acetyltransferase" evidence="1">
    <location>
        <begin position="1"/>
        <end position="146"/>
    </location>
</feature>
<dbReference type="PROSITE" id="PS51186">
    <property type="entry name" value="GNAT"/>
    <property type="match status" value="1"/>
</dbReference>